<protein>
    <submittedName>
        <fullName evidence="2">Uncharacterized protein</fullName>
    </submittedName>
</protein>
<reference evidence="3" key="2">
    <citation type="submission" date="2024-04" db="EMBL/GenBank/DDBJ databases">
        <authorList>
            <person name="Chen Y."/>
            <person name="Shah S."/>
            <person name="Dougan E. K."/>
            <person name="Thang M."/>
            <person name="Chan C."/>
        </authorList>
    </citation>
    <scope>NUCLEOTIDE SEQUENCE [LARGE SCALE GENOMIC DNA]</scope>
</reference>
<feature type="region of interest" description="Disordered" evidence="1">
    <location>
        <begin position="176"/>
        <end position="230"/>
    </location>
</feature>
<gene>
    <name evidence="2" type="ORF">C1SCF055_LOCUS29904</name>
</gene>
<keyword evidence="4" id="KW-1185">Reference proteome</keyword>
<dbReference type="EMBL" id="CAMXCT010003363">
    <property type="protein sequence ID" value="CAI4004087.1"/>
    <property type="molecule type" value="Genomic_DNA"/>
</dbReference>
<evidence type="ECO:0000313" key="3">
    <source>
        <dbReference type="EMBL" id="CAL1157462.1"/>
    </source>
</evidence>
<dbReference type="EMBL" id="CAMXCT020003363">
    <property type="protein sequence ID" value="CAL1157462.1"/>
    <property type="molecule type" value="Genomic_DNA"/>
</dbReference>
<organism evidence="2">
    <name type="scientific">Cladocopium goreaui</name>
    <dbReference type="NCBI Taxonomy" id="2562237"/>
    <lineage>
        <taxon>Eukaryota</taxon>
        <taxon>Sar</taxon>
        <taxon>Alveolata</taxon>
        <taxon>Dinophyceae</taxon>
        <taxon>Suessiales</taxon>
        <taxon>Symbiodiniaceae</taxon>
        <taxon>Cladocopium</taxon>
    </lineage>
</organism>
<dbReference type="EMBL" id="CAMXCT030003363">
    <property type="protein sequence ID" value="CAL4791399.1"/>
    <property type="molecule type" value="Genomic_DNA"/>
</dbReference>
<proteinExistence type="predicted"/>
<feature type="compositionally biased region" description="Polar residues" evidence="1">
    <location>
        <begin position="206"/>
        <end position="222"/>
    </location>
</feature>
<reference evidence="2" key="1">
    <citation type="submission" date="2022-10" db="EMBL/GenBank/DDBJ databases">
        <authorList>
            <person name="Chen Y."/>
            <person name="Dougan E. K."/>
            <person name="Chan C."/>
            <person name="Rhodes N."/>
            <person name="Thang M."/>
        </authorList>
    </citation>
    <scope>NUCLEOTIDE SEQUENCE</scope>
</reference>
<dbReference type="Proteomes" id="UP001152797">
    <property type="component" value="Unassembled WGS sequence"/>
</dbReference>
<dbReference type="AlphaFoldDB" id="A0A9P1D486"/>
<sequence>MVYELHIHNVKYSVFPEEARAVLQTLQVAEGLLHIRYDRAEGWKEAFENMIRNWGPRFLLQLVLIFDTEQRAKQCAHALHGRWISGLSKEGLAATTCGNPDAPQTSGVFAATPEGLGGCRPSLPMYPDFVHVSTSPLTPCMPAAAAMIPGGLHTTVPPTSLGLRTVPTRPSLRCKSTAAAKGGTSPLRQGLASDSTSHAKRRSRSPQRTVFPSMQPASTSYVRNYPMDGTSDEELRAGLLRFLQEE</sequence>
<evidence type="ECO:0000256" key="1">
    <source>
        <dbReference type="SAM" id="MobiDB-lite"/>
    </source>
</evidence>
<comment type="caution">
    <text evidence="2">The sequence shown here is derived from an EMBL/GenBank/DDBJ whole genome shotgun (WGS) entry which is preliminary data.</text>
</comment>
<evidence type="ECO:0000313" key="2">
    <source>
        <dbReference type="EMBL" id="CAI4004087.1"/>
    </source>
</evidence>
<name>A0A9P1D486_9DINO</name>
<evidence type="ECO:0000313" key="4">
    <source>
        <dbReference type="Proteomes" id="UP001152797"/>
    </source>
</evidence>
<accession>A0A9P1D486</accession>